<dbReference type="Proteomes" id="UP000009145">
    <property type="component" value="Chromosome"/>
</dbReference>
<dbReference type="EMBL" id="CP003380">
    <property type="protein sequence ID" value="AFJ02512.1"/>
    <property type="molecule type" value="Genomic_DNA"/>
</dbReference>
<accession>I1YHW9</accession>
<dbReference type="OrthoDB" id="9815874at2"/>
<evidence type="ECO:0000259" key="1">
    <source>
        <dbReference type="SMART" id="SM00849"/>
    </source>
</evidence>
<dbReference type="HOGENOM" id="CLU_056342_2_0_6"/>
<dbReference type="PATRIC" id="fig|754477.3.peg.1343"/>
<dbReference type="eggNOG" id="COG0491">
    <property type="taxonomic scope" value="Bacteria"/>
</dbReference>
<feature type="domain" description="Metallo-beta-lactamase" evidence="1">
    <location>
        <begin position="28"/>
        <end position="197"/>
    </location>
</feature>
<dbReference type="KEGG" id="mec:Q7C_1362"/>
<dbReference type="SMART" id="SM00849">
    <property type="entry name" value="Lactamase_B"/>
    <property type="match status" value="1"/>
</dbReference>
<evidence type="ECO:0000313" key="3">
    <source>
        <dbReference type="Proteomes" id="UP000009145"/>
    </source>
</evidence>
<protein>
    <submittedName>
        <fullName evidence="2">Beta-lactamase</fullName>
    </submittedName>
</protein>
<proteinExistence type="predicted"/>
<dbReference type="AlphaFoldDB" id="I1YHW9"/>
<reference evidence="2 3" key="1">
    <citation type="journal article" date="2012" name="J. Bacteriol.">
        <title>Complete genome sequences of Methylophaga sp. strain JAM1 and Methylophaga sp. strain JAM7.</title>
        <authorList>
            <person name="Villeneuve C."/>
            <person name="Martineau C."/>
            <person name="Mauffrey F."/>
            <person name="Villemur R."/>
        </authorList>
    </citation>
    <scope>NUCLEOTIDE SEQUENCE [LARGE SCALE GENOMIC DNA]</scope>
    <source>
        <strain evidence="2 3">JAM7</strain>
    </source>
</reference>
<dbReference type="SUPFAM" id="SSF56281">
    <property type="entry name" value="Metallo-hydrolase/oxidoreductase"/>
    <property type="match status" value="1"/>
</dbReference>
<dbReference type="InterPro" id="IPR001279">
    <property type="entry name" value="Metallo-B-lactamas"/>
</dbReference>
<organism evidence="2 3">
    <name type="scientific">Methylophaga frappieri (strain ATCC BAA-2434 / DSM 25690 / JAM7)</name>
    <dbReference type="NCBI Taxonomy" id="754477"/>
    <lineage>
        <taxon>Bacteria</taxon>
        <taxon>Pseudomonadati</taxon>
        <taxon>Pseudomonadota</taxon>
        <taxon>Gammaproteobacteria</taxon>
        <taxon>Thiotrichales</taxon>
        <taxon>Piscirickettsiaceae</taxon>
        <taxon>Methylophaga</taxon>
    </lineage>
</organism>
<evidence type="ECO:0000313" key="2">
    <source>
        <dbReference type="EMBL" id="AFJ02512.1"/>
    </source>
</evidence>
<dbReference type="Pfam" id="PF00753">
    <property type="entry name" value="Lactamase_B"/>
    <property type="match status" value="1"/>
</dbReference>
<gene>
    <name evidence="2" type="ordered locus">Q7C_1362</name>
</gene>
<dbReference type="STRING" id="754477.Q7C_1362"/>
<keyword evidence="3" id="KW-1185">Reference proteome</keyword>
<sequence length="281" mass="31728">MPLISMASETDYRIELMKDNVYRFTAGHYHAIFVVTEAGILVTDPISDAAALYLKKALASRFDVPVRYLAYSHNHIDHTMGGSVWDKDNITVIAHELAAEDLRWTRAPTAMPDLTFSDKLNLTMGETEIVMQYHGVNNGRGSISMRILPANVLFVVDWIVVGRMPYQDLPGYDIHGMIHATREILDGPSFDLFIGGHADIGEREDVERYLKYLEALYSAVRDGMLAGKNLSTLQAEITLPDYADLRMYSEWLPMNVAGVYRTLLNTSYFNFRSDIEATFSD</sequence>
<name>I1YHW9_METFJ</name>
<dbReference type="InterPro" id="IPR036866">
    <property type="entry name" value="RibonucZ/Hydroxyglut_hydro"/>
</dbReference>
<dbReference type="Gene3D" id="3.60.15.10">
    <property type="entry name" value="Ribonuclease Z/Hydroxyacylglutathione hydrolase-like"/>
    <property type="match status" value="1"/>
</dbReference>